<keyword evidence="5" id="KW-0472">Membrane</keyword>
<gene>
    <name evidence="7 9" type="primary">hemG</name>
    <name evidence="9" type="ORF">K0504_17175</name>
</gene>
<evidence type="ECO:0000256" key="3">
    <source>
        <dbReference type="ARBA" id="ARBA00022741"/>
    </source>
</evidence>
<comment type="catalytic activity">
    <reaction evidence="7">
        <text>protoporphyrinogen IX + 3 a quinone = protoporphyrin IX + 3 a quinol</text>
        <dbReference type="Rhea" id="RHEA:65032"/>
        <dbReference type="ChEBI" id="CHEBI:24646"/>
        <dbReference type="ChEBI" id="CHEBI:57306"/>
        <dbReference type="ChEBI" id="CHEBI:57307"/>
        <dbReference type="ChEBI" id="CHEBI:132124"/>
        <dbReference type="EC" id="1.3.5.3"/>
    </reaction>
</comment>
<dbReference type="Proteomes" id="UP001166251">
    <property type="component" value="Unassembled WGS sequence"/>
</dbReference>
<name>A0ABS7ELN8_9GAMM</name>
<evidence type="ECO:0000256" key="5">
    <source>
        <dbReference type="ARBA" id="ARBA00023136"/>
    </source>
</evidence>
<comment type="catalytic activity">
    <reaction evidence="7">
        <text>protoporphyrinogen IX + 3 a ubiquinone = protoporphyrin IX + 3 a ubiquinol</text>
        <dbReference type="Rhea" id="RHEA:63936"/>
        <dbReference type="Rhea" id="RHEA-COMP:9565"/>
        <dbReference type="Rhea" id="RHEA-COMP:9566"/>
        <dbReference type="ChEBI" id="CHEBI:16389"/>
        <dbReference type="ChEBI" id="CHEBI:17976"/>
        <dbReference type="ChEBI" id="CHEBI:57306"/>
        <dbReference type="ChEBI" id="CHEBI:57307"/>
    </reaction>
</comment>
<proteinExistence type="inferred from homology"/>
<dbReference type="SUPFAM" id="SSF52218">
    <property type="entry name" value="Flavoproteins"/>
    <property type="match status" value="1"/>
</dbReference>
<dbReference type="InterPro" id="IPR044264">
    <property type="entry name" value="HemG"/>
</dbReference>
<organism evidence="9 10">
    <name type="scientific">Neiella holothuriorum</name>
    <dbReference type="NCBI Taxonomy" id="2870530"/>
    <lineage>
        <taxon>Bacteria</taxon>
        <taxon>Pseudomonadati</taxon>
        <taxon>Pseudomonadota</taxon>
        <taxon>Gammaproteobacteria</taxon>
        <taxon>Alteromonadales</taxon>
        <taxon>Echinimonadaceae</taxon>
        <taxon>Neiella</taxon>
    </lineage>
</organism>
<dbReference type="PANTHER" id="PTHR38030:SF2">
    <property type="entry name" value="PROTOPORPHYRINOGEN IX DEHYDROGENASE [QUINONE]"/>
    <property type="match status" value="1"/>
</dbReference>
<comment type="similarity">
    <text evidence="7">Belongs to the HemG family.</text>
</comment>
<dbReference type="GO" id="GO:0016491">
    <property type="term" value="F:oxidoreductase activity"/>
    <property type="evidence" value="ECO:0007669"/>
    <property type="project" value="UniProtKB-KW"/>
</dbReference>
<dbReference type="Gene3D" id="3.40.50.360">
    <property type="match status" value="1"/>
</dbReference>
<dbReference type="InterPro" id="IPR026816">
    <property type="entry name" value="Flavodoxin_dom"/>
</dbReference>
<evidence type="ECO:0000256" key="7">
    <source>
        <dbReference type="HAMAP-Rule" id="MF_00853"/>
    </source>
</evidence>
<keyword evidence="7" id="KW-1003">Cell membrane</keyword>
<keyword evidence="2 7" id="KW-0288">FMN</keyword>
<comment type="cofactor">
    <cofactor evidence="7">
        <name>FMN</name>
        <dbReference type="ChEBI" id="CHEBI:58210"/>
    </cofactor>
    <text evidence="7">Binds 1 FMN non-covalently per subunit.</text>
</comment>
<evidence type="ECO:0000256" key="4">
    <source>
        <dbReference type="ARBA" id="ARBA00023002"/>
    </source>
</evidence>
<comment type="function">
    <text evidence="7">Catalyzes the 6-electron oxidation of protoporphyrinogen IX to form protoporphyrin IX; under anaerobic conditions uses menaquinone as an electron acceptor, under aerobic conditions uses ubiquinone as an electron acceptor.</text>
</comment>
<protein>
    <recommendedName>
        <fullName evidence="7">Protoporphyrinogen IX dehydrogenase [quinone]</fullName>
        <ecNumber evidence="7">1.3.5.3</ecNumber>
    </recommendedName>
    <alternativeName>
        <fullName evidence="7">Protoporphyrinogen IX dehydrogenase [menaquinone]</fullName>
    </alternativeName>
    <alternativeName>
        <fullName evidence="7">Protoporphyrinogen IX dehydrogenase [ubiquinone]</fullName>
    </alternativeName>
    <alternativeName>
        <fullName evidence="7">Protoporphyrinogen oxidase</fullName>
        <shortName evidence="7">PPO</shortName>
    </alternativeName>
</protein>
<dbReference type="Pfam" id="PF12724">
    <property type="entry name" value="Flavodoxin_5"/>
    <property type="match status" value="1"/>
</dbReference>
<dbReference type="InterPro" id="IPR052200">
    <property type="entry name" value="Protoporphyrinogen_IX_DH"/>
</dbReference>
<dbReference type="InterPro" id="IPR029039">
    <property type="entry name" value="Flavoprotein-like_sf"/>
</dbReference>
<evidence type="ECO:0000256" key="6">
    <source>
        <dbReference type="ARBA" id="ARBA00023244"/>
    </source>
</evidence>
<comment type="caution">
    <text evidence="9">The sequence shown here is derived from an EMBL/GenBank/DDBJ whole genome shotgun (WGS) entry which is preliminary data.</text>
</comment>
<keyword evidence="10" id="KW-1185">Reference proteome</keyword>
<keyword evidence="4 7" id="KW-0560">Oxidoreductase</keyword>
<evidence type="ECO:0000256" key="2">
    <source>
        <dbReference type="ARBA" id="ARBA00022643"/>
    </source>
</evidence>
<keyword evidence="6 7" id="KW-0627">Porphyrin biosynthesis</keyword>
<dbReference type="PANTHER" id="PTHR38030">
    <property type="entry name" value="PROTOPORPHYRINOGEN IX DEHYDROGENASE [MENAQUINONE]"/>
    <property type="match status" value="1"/>
</dbReference>
<sequence>MPLKVLLIFTSREGQTDKITQTMAEQLEALGHHVERRLLTANTAPMSDLSSFDWVVVGGSIHYGKHEAFLANFIQRHLSGLSQTQTAFFSVNLTARKADKNTPETNPYLNKFLSQVGWVPTRTQVFAGALLYSQYNWHDKLIIRFIMWLTKGNTDTSKDIDYTNWPSVKAFARSLVE</sequence>
<keyword evidence="1 7" id="KW-0285">Flavoprotein</keyword>
<dbReference type="EMBL" id="JAHZSS010000028">
    <property type="protein sequence ID" value="MBW8192773.1"/>
    <property type="molecule type" value="Genomic_DNA"/>
</dbReference>
<comment type="catalytic activity">
    <reaction evidence="7">
        <text>protoporphyrinogen IX + 3 a menaquinone = protoporphyrin IX + 3 a menaquinol</text>
        <dbReference type="Rhea" id="RHEA:27409"/>
        <dbReference type="Rhea" id="RHEA-COMP:9537"/>
        <dbReference type="Rhea" id="RHEA-COMP:9539"/>
        <dbReference type="ChEBI" id="CHEBI:16374"/>
        <dbReference type="ChEBI" id="CHEBI:18151"/>
        <dbReference type="ChEBI" id="CHEBI:57306"/>
        <dbReference type="ChEBI" id="CHEBI:57307"/>
        <dbReference type="EC" id="1.3.5.3"/>
    </reaction>
</comment>
<comment type="subcellular location">
    <subcellularLocation>
        <location evidence="7">Cell membrane</location>
        <topology evidence="7">Peripheral membrane protein</topology>
    </subcellularLocation>
</comment>
<reference evidence="9" key="1">
    <citation type="submission" date="2021-07" db="EMBL/GenBank/DDBJ databases">
        <title>Neiella marina sp. nov., isolated from the intestinal content of sea cucumber Apostichopus japonicus.</title>
        <authorList>
            <person name="Bai X."/>
        </authorList>
    </citation>
    <scope>NUCLEOTIDE SEQUENCE</scope>
    <source>
        <strain evidence="9">126</strain>
    </source>
</reference>
<dbReference type="NCBIfam" id="NF008316">
    <property type="entry name" value="PRK11104.1"/>
    <property type="match status" value="1"/>
</dbReference>
<evidence type="ECO:0000259" key="8">
    <source>
        <dbReference type="Pfam" id="PF12724"/>
    </source>
</evidence>
<keyword evidence="3 7" id="KW-0547">Nucleotide-binding</keyword>
<dbReference type="RefSeq" id="WP_220105393.1">
    <property type="nucleotide sequence ID" value="NZ_JAHZSS010000028.1"/>
</dbReference>
<evidence type="ECO:0000313" key="9">
    <source>
        <dbReference type="EMBL" id="MBW8192773.1"/>
    </source>
</evidence>
<evidence type="ECO:0000313" key="10">
    <source>
        <dbReference type="Proteomes" id="UP001166251"/>
    </source>
</evidence>
<dbReference type="EC" id="1.3.5.3" evidence="7"/>
<dbReference type="HAMAP" id="MF_00853">
    <property type="entry name" value="HemG"/>
    <property type="match status" value="1"/>
</dbReference>
<comment type="pathway">
    <text evidence="7">Porphyrin-containing compound metabolism; protoporphyrin-IX biosynthesis; protoporphyrin-IX from protoporphyrinogen-IX: step 1/1.</text>
</comment>
<accession>A0ABS7ELN8</accession>
<evidence type="ECO:0000256" key="1">
    <source>
        <dbReference type="ARBA" id="ARBA00022630"/>
    </source>
</evidence>
<feature type="domain" description="Flavodoxin" evidence="8">
    <location>
        <begin position="6"/>
        <end position="157"/>
    </location>
</feature>